<evidence type="ECO:0000313" key="1">
    <source>
        <dbReference type="EMBL" id="KAI3765328.1"/>
    </source>
</evidence>
<evidence type="ECO:0000313" key="2">
    <source>
        <dbReference type="Proteomes" id="UP001055811"/>
    </source>
</evidence>
<reference evidence="2" key="1">
    <citation type="journal article" date="2022" name="Mol. Ecol. Resour.">
        <title>The genomes of chicory, endive, great burdock and yacon provide insights into Asteraceae palaeo-polyploidization history and plant inulin production.</title>
        <authorList>
            <person name="Fan W."/>
            <person name="Wang S."/>
            <person name="Wang H."/>
            <person name="Wang A."/>
            <person name="Jiang F."/>
            <person name="Liu H."/>
            <person name="Zhao H."/>
            <person name="Xu D."/>
            <person name="Zhang Y."/>
        </authorList>
    </citation>
    <scope>NUCLEOTIDE SEQUENCE [LARGE SCALE GENOMIC DNA]</scope>
    <source>
        <strain evidence="2">cv. Punajuju</strain>
    </source>
</reference>
<protein>
    <submittedName>
        <fullName evidence="1">Uncharacterized protein</fullName>
    </submittedName>
</protein>
<reference evidence="1 2" key="2">
    <citation type="journal article" date="2022" name="Mol. Ecol. Resour.">
        <title>The genomes of chicory, endive, great burdock and yacon provide insights into Asteraceae paleo-polyploidization history and plant inulin production.</title>
        <authorList>
            <person name="Fan W."/>
            <person name="Wang S."/>
            <person name="Wang H."/>
            <person name="Wang A."/>
            <person name="Jiang F."/>
            <person name="Liu H."/>
            <person name="Zhao H."/>
            <person name="Xu D."/>
            <person name="Zhang Y."/>
        </authorList>
    </citation>
    <scope>NUCLEOTIDE SEQUENCE [LARGE SCALE GENOMIC DNA]</scope>
    <source>
        <strain evidence="2">cv. Punajuju</strain>
        <tissue evidence="1">Leaves</tissue>
    </source>
</reference>
<gene>
    <name evidence="1" type="ORF">L2E82_15358</name>
</gene>
<proteinExistence type="predicted"/>
<accession>A0ACB9F357</accession>
<dbReference type="EMBL" id="CM042011">
    <property type="protein sequence ID" value="KAI3765328.1"/>
    <property type="molecule type" value="Genomic_DNA"/>
</dbReference>
<dbReference type="Proteomes" id="UP001055811">
    <property type="component" value="Linkage Group LG03"/>
</dbReference>
<organism evidence="1 2">
    <name type="scientific">Cichorium intybus</name>
    <name type="common">Chicory</name>
    <dbReference type="NCBI Taxonomy" id="13427"/>
    <lineage>
        <taxon>Eukaryota</taxon>
        <taxon>Viridiplantae</taxon>
        <taxon>Streptophyta</taxon>
        <taxon>Embryophyta</taxon>
        <taxon>Tracheophyta</taxon>
        <taxon>Spermatophyta</taxon>
        <taxon>Magnoliopsida</taxon>
        <taxon>eudicotyledons</taxon>
        <taxon>Gunneridae</taxon>
        <taxon>Pentapetalae</taxon>
        <taxon>asterids</taxon>
        <taxon>campanulids</taxon>
        <taxon>Asterales</taxon>
        <taxon>Asteraceae</taxon>
        <taxon>Cichorioideae</taxon>
        <taxon>Cichorieae</taxon>
        <taxon>Cichoriinae</taxon>
        <taxon>Cichorium</taxon>
    </lineage>
</organism>
<name>A0ACB9F357_CICIN</name>
<sequence length="139" mass="15616">MQSQSKQRKIRDFKLNGYDRPSKAIDWLMKEVKPAIDALEDDHRDHDLLTTVLDTSKAFRGTDREPNEHISTHAQISPCNMIKKWIVEQPSIAISIATALSGGRPSLLAADAAGPRRRCLPRQDQELSKYPILSLPTSV</sequence>
<comment type="caution">
    <text evidence="1">The sequence shown here is derived from an EMBL/GenBank/DDBJ whole genome shotgun (WGS) entry which is preliminary data.</text>
</comment>
<keyword evidence="2" id="KW-1185">Reference proteome</keyword>